<dbReference type="Proteomes" id="UP000887569">
    <property type="component" value="Unplaced"/>
</dbReference>
<keyword evidence="2" id="KW-1185">Reference proteome</keyword>
<evidence type="ECO:0000313" key="2">
    <source>
        <dbReference type="Proteomes" id="UP000887569"/>
    </source>
</evidence>
<reference evidence="3" key="1">
    <citation type="submission" date="2022-11" db="UniProtKB">
        <authorList>
            <consortium name="WormBaseParasite"/>
        </authorList>
    </citation>
    <scope>IDENTIFICATION</scope>
</reference>
<evidence type="ECO:0000313" key="3">
    <source>
        <dbReference type="WBParaSite" id="PgR103X_g021_t01"/>
    </source>
</evidence>
<dbReference type="AlphaFoldDB" id="A0A915C896"/>
<sequence length="134" mass="15587">QLGQPHSMIQRILILSFCLFPAMIYRSIQHSQNDEDTARYLGRTIFHRDFGKRMDASKFYMGFGKRDGYIHRLPEPVMEKRMDASRFYLGFGKRADEQAAYEPPESATTENNKWFIAYGLMGRAGTTQEHNNVL</sequence>
<keyword evidence="1" id="KW-0732">Signal</keyword>
<dbReference type="WBParaSite" id="PgR103X_g021_t01">
    <property type="protein sequence ID" value="PgR103X_g021_t01"/>
    <property type="gene ID" value="PgR103X_g021"/>
</dbReference>
<proteinExistence type="predicted"/>
<protein>
    <submittedName>
        <fullName evidence="3">Uncharacterized protein</fullName>
    </submittedName>
</protein>
<feature type="chain" id="PRO_5038076996" evidence="1">
    <location>
        <begin position="25"/>
        <end position="134"/>
    </location>
</feature>
<feature type="signal peptide" evidence="1">
    <location>
        <begin position="1"/>
        <end position="24"/>
    </location>
</feature>
<accession>A0A915C896</accession>
<organism evidence="2 3">
    <name type="scientific">Parascaris univalens</name>
    <name type="common">Nematode worm</name>
    <dbReference type="NCBI Taxonomy" id="6257"/>
    <lineage>
        <taxon>Eukaryota</taxon>
        <taxon>Metazoa</taxon>
        <taxon>Ecdysozoa</taxon>
        <taxon>Nematoda</taxon>
        <taxon>Chromadorea</taxon>
        <taxon>Rhabditida</taxon>
        <taxon>Spirurina</taxon>
        <taxon>Ascaridomorpha</taxon>
        <taxon>Ascaridoidea</taxon>
        <taxon>Ascarididae</taxon>
        <taxon>Parascaris</taxon>
    </lineage>
</organism>
<name>A0A915C896_PARUN</name>
<evidence type="ECO:0000256" key="1">
    <source>
        <dbReference type="SAM" id="SignalP"/>
    </source>
</evidence>